<name>B9K7Q0_THENN</name>
<sequence>MVKKLTLRSSSRTQFIDITSEVIRVIEESKVKSGICVVFVPHTTAGVTMNENADPSVRHDIMTTLGKLVPAAANYTHLEGNADSHIKASLVGSSVTLIIENGRPLLGTWQGIYFCEFDGPRTRSVYVKVMED</sequence>
<dbReference type="RefSeq" id="WP_015919300.1">
    <property type="nucleotide sequence ID" value="NC_011978.1"/>
</dbReference>
<dbReference type="PANTHER" id="PTHR30615:SF8">
    <property type="entry name" value="UPF0047 PROTEIN C4A8.02C"/>
    <property type="match status" value="1"/>
</dbReference>
<evidence type="ECO:0008006" key="4">
    <source>
        <dbReference type="Google" id="ProtNLM"/>
    </source>
</evidence>
<dbReference type="EMBL" id="CP000916">
    <property type="protein sequence ID" value="ACM22983.1"/>
    <property type="molecule type" value="Genomic_DNA"/>
</dbReference>
<dbReference type="SUPFAM" id="SSF111038">
    <property type="entry name" value="YjbQ-like"/>
    <property type="match status" value="1"/>
</dbReference>
<keyword evidence="3" id="KW-1185">Reference proteome</keyword>
<dbReference type="PIRSF" id="PIRSF004681">
    <property type="entry name" value="UCP004681"/>
    <property type="match status" value="1"/>
</dbReference>
<dbReference type="KEGG" id="tna:CTN_0807"/>
<dbReference type="PROSITE" id="PS01314">
    <property type="entry name" value="UPF0047"/>
    <property type="match status" value="1"/>
</dbReference>
<dbReference type="NCBIfam" id="TIGR00149">
    <property type="entry name" value="TIGR00149_YjbQ"/>
    <property type="match status" value="1"/>
</dbReference>
<dbReference type="Proteomes" id="UP000000445">
    <property type="component" value="Chromosome"/>
</dbReference>
<gene>
    <name evidence="2" type="ordered locus">CTN_0807</name>
</gene>
<dbReference type="InterPro" id="IPR001602">
    <property type="entry name" value="UPF0047_YjbQ-like"/>
</dbReference>
<evidence type="ECO:0000256" key="1">
    <source>
        <dbReference type="ARBA" id="ARBA00005534"/>
    </source>
</evidence>
<dbReference type="eggNOG" id="COG0432">
    <property type="taxonomic scope" value="Bacteria"/>
</dbReference>
<evidence type="ECO:0000313" key="2">
    <source>
        <dbReference type="EMBL" id="ACM22983.1"/>
    </source>
</evidence>
<dbReference type="InterPro" id="IPR035917">
    <property type="entry name" value="YjbQ-like_sf"/>
</dbReference>
<dbReference type="PANTHER" id="PTHR30615">
    <property type="entry name" value="UNCHARACTERIZED PROTEIN YJBQ-RELATED"/>
    <property type="match status" value="1"/>
</dbReference>
<dbReference type="Pfam" id="PF01894">
    <property type="entry name" value="YjbQ"/>
    <property type="match status" value="1"/>
</dbReference>
<protein>
    <recommendedName>
        <fullName evidence="4">YjbQ family protein</fullName>
    </recommendedName>
</protein>
<dbReference type="HOGENOM" id="CLU_096980_1_1_0"/>
<organism evidence="2 3">
    <name type="scientific">Thermotoga neapolitana (strain ATCC 49049 / DSM 4359 / NBRC 107923 / NS-E)</name>
    <dbReference type="NCBI Taxonomy" id="309803"/>
    <lineage>
        <taxon>Bacteria</taxon>
        <taxon>Thermotogati</taxon>
        <taxon>Thermotogota</taxon>
        <taxon>Thermotogae</taxon>
        <taxon>Thermotogales</taxon>
        <taxon>Thermotogaceae</taxon>
        <taxon>Thermotoga</taxon>
    </lineage>
</organism>
<proteinExistence type="inferred from homology"/>
<evidence type="ECO:0000313" key="3">
    <source>
        <dbReference type="Proteomes" id="UP000000445"/>
    </source>
</evidence>
<reference evidence="2 3" key="1">
    <citation type="journal article" date="2009" name="Biosci. Biotechnol. Biochem.">
        <title>WeGAS: a web-based microbial genome annotation system.</title>
        <authorList>
            <person name="Lee D."/>
            <person name="Seo H."/>
            <person name="Park C."/>
            <person name="Park K."/>
        </authorList>
    </citation>
    <scope>NUCLEOTIDE SEQUENCE [LARGE SCALE GENOMIC DNA]</scope>
    <source>
        <strain evidence="3">ATCC 49049 / DSM 4359 / NBRC 107923 / NS-E</strain>
    </source>
</reference>
<accession>B9K7Q0</accession>
<dbReference type="Gene3D" id="2.60.120.460">
    <property type="entry name" value="YjbQ-like"/>
    <property type="match status" value="1"/>
</dbReference>
<dbReference type="AlphaFoldDB" id="B9K7Q0"/>
<dbReference type="STRING" id="309803.CTN_0807"/>
<comment type="similarity">
    <text evidence="1">Belongs to the UPF0047 family.</text>
</comment>